<feature type="transmembrane region" description="Helical" evidence="13">
    <location>
        <begin position="98"/>
        <end position="120"/>
    </location>
</feature>
<feature type="transmembrane region" description="Helical" evidence="13">
    <location>
        <begin position="267"/>
        <end position="287"/>
    </location>
</feature>
<evidence type="ECO:0000256" key="8">
    <source>
        <dbReference type="ARBA" id="ARBA00023136"/>
    </source>
</evidence>
<feature type="transmembrane region" description="Helical" evidence="13">
    <location>
        <begin position="237"/>
        <end position="261"/>
    </location>
</feature>
<dbReference type="EMBL" id="CM004480">
    <property type="protein sequence ID" value="OCT68952.1"/>
    <property type="molecule type" value="Genomic_DNA"/>
</dbReference>
<feature type="transmembrane region" description="Helical" evidence="13">
    <location>
        <begin position="140"/>
        <end position="162"/>
    </location>
</feature>
<feature type="domain" description="G-protein coupled receptors family 1 profile" evidence="14">
    <location>
        <begin position="41"/>
        <end position="287"/>
    </location>
</feature>
<evidence type="ECO:0000313" key="16">
    <source>
        <dbReference type="Proteomes" id="UP000694892"/>
    </source>
</evidence>
<dbReference type="PRINTS" id="PR00237">
    <property type="entry name" value="GPCRRHODOPSN"/>
</dbReference>
<dbReference type="SUPFAM" id="SSF81321">
    <property type="entry name" value="Family A G protein-coupled receptor-like"/>
    <property type="match status" value="1"/>
</dbReference>
<keyword evidence="5" id="KW-0552">Olfaction</keyword>
<evidence type="ECO:0000256" key="12">
    <source>
        <dbReference type="ARBA" id="ARBA00023224"/>
    </source>
</evidence>
<dbReference type="GO" id="GO:0005886">
    <property type="term" value="C:plasma membrane"/>
    <property type="evidence" value="ECO:0007669"/>
    <property type="project" value="UniProtKB-SubCell"/>
</dbReference>
<comment type="subcellular location">
    <subcellularLocation>
        <location evidence="1">Cell membrane</location>
        <topology evidence="1">Multi-pass membrane protein</topology>
    </subcellularLocation>
</comment>
<dbReference type="AlphaFoldDB" id="A0A974C9S9"/>
<dbReference type="InterPro" id="IPR000276">
    <property type="entry name" value="GPCR_Rhodpsn"/>
</dbReference>
<dbReference type="GO" id="GO:0004930">
    <property type="term" value="F:G protein-coupled receptor activity"/>
    <property type="evidence" value="ECO:0007669"/>
    <property type="project" value="UniProtKB-KW"/>
</dbReference>
<evidence type="ECO:0000256" key="1">
    <source>
        <dbReference type="ARBA" id="ARBA00004651"/>
    </source>
</evidence>
<keyword evidence="6 13" id="KW-1133">Transmembrane helix</keyword>
<dbReference type="Gene3D" id="1.20.1070.10">
    <property type="entry name" value="Rhodopsin 7-helix transmembrane proteins"/>
    <property type="match status" value="1"/>
</dbReference>
<protein>
    <recommendedName>
        <fullName evidence="14">G-protein coupled receptors family 1 profile domain-containing protein</fullName>
    </recommendedName>
</protein>
<dbReference type="CDD" id="cd13954">
    <property type="entry name" value="7tmA_OR"/>
    <property type="match status" value="1"/>
</dbReference>
<evidence type="ECO:0000256" key="10">
    <source>
        <dbReference type="ARBA" id="ARBA00023170"/>
    </source>
</evidence>
<evidence type="ECO:0000256" key="5">
    <source>
        <dbReference type="ARBA" id="ARBA00022725"/>
    </source>
</evidence>
<proteinExistence type="predicted"/>
<dbReference type="InterPro" id="IPR000725">
    <property type="entry name" value="Olfact_rcpt"/>
</dbReference>
<keyword evidence="3" id="KW-0716">Sensory transduction</keyword>
<organism evidence="15 16">
    <name type="scientific">Xenopus laevis</name>
    <name type="common">African clawed frog</name>
    <dbReference type="NCBI Taxonomy" id="8355"/>
    <lineage>
        <taxon>Eukaryota</taxon>
        <taxon>Metazoa</taxon>
        <taxon>Chordata</taxon>
        <taxon>Craniata</taxon>
        <taxon>Vertebrata</taxon>
        <taxon>Euteleostomi</taxon>
        <taxon>Amphibia</taxon>
        <taxon>Batrachia</taxon>
        <taxon>Anura</taxon>
        <taxon>Pipoidea</taxon>
        <taxon>Pipidae</taxon>
        <taxon>Xenopodinae</taxon>
        <taxon>Xenopus</taxon>
        <taxon>Xenopus</taxon>
    </lineage>
</organism>
<evidence type="ECO:0000256" key="11">
    <source>
        <dbReference type="ARBA" id="ARBA00023180"/>
    </source>
</evidence>
<evidence type="ECO:0000256" key="2">
    <source>
        <dbReference type="ARBA" id="ARBA00022475"/>
    </source>
</evidence>
<keyword evidence="11" id="KW-0325">Glycoprotein</keyword>
<feature type="transmembrane region" description="Helical" evidence="13">
    <location>
        <begin position="25"/>
        <end position="48"/>
    </location>
</feature>
<keyword evidence="7" id="KW-0297">G-protein coupled receptor</keyword>
<evidence type="ECO:0000256" key="3">
    <source>
        <dbReference type="ARBA" id="ARBA00022606"/>
    </source>
</evidence>
<evidence type="ECO:0000256" key="7">
    <source>
        <dbReference type="ARBA" id="ARBA00023040"/>
    </source>
</evidence>
<reference evidence="16" key="1">
    <citation type="journal article" date="2016" name="Nature">
        <title>Genome evolution in the allotetraploid frog Xenopus laevis.</title>
        <authorList>
            <person name="Session A.M."/>
            <person name="Uno Y."/>
            <person name="Kwon T."/>
            <person name="Chapman J.A."/>
            <person name="Toyoda A."/>
            <person name="Takahashi S."/>
            <person name="Fukui A."/>
            <person name="Hikosaka A."/>
            <person name="Suzuki A."/>
            <person name="Kondo M."/>
            <person name="van Heeringen S.J."/>
            <person name="Quigley I."/>
            <person name="Heinz S."/>
            <person name="Ogino H."/>
            <person name="Ochi H."/>
            <person name="Hellsten U."/>
            <person name="Lyons J.B."/>
            <person name="Simakov O."/>
            <person name="Putnam N."/>
            <person name="Stites J."/>
            <person name="Kuroki Y."/>
            <person name="Tanaka T."/>
            <person name="Michiue T."/>
            <person name="Watanabe M."/>
            <person name="Bogdanovic O."/>
            <person name="Lister R."/>
            <person name="Georgiou G."/>
            <person name="Paranjpe S.S."/>
            <person name="van Kruijsbergen I."/>
            <person name="Shu S."/>
            <person name="Carlson J."/>
            <person name="Kinoshita T."/>
            <person name="Ohta Y."/>
            <person name="Mawaribuchi S."/>
            <person name="Jenkins J."/>
            <person name="Grimwood J."/>
            <person name="Schmutz J."/>
            <person name="Mitros T."/>
            <person name="Mozaffari S.V."/>
            <person name="Suzuki Y."/>
            <person name="Haramoto Y."/>
            <person name="Yamamoto T.S."/>
            <person name="Takagi C."/>
            <person name="Heald R."/>
            <person name="Miller K."/>
            <person name="Haudenschild C."/>
            <person name="Kitzman J."/>
            <person name="Nakayama T."/>
            <person name="Izutsu Y."/>
            <person name="Robert J."/>
            <person name="Fortriede J."/>
            <person name="Burns K."/>
            <person name="Lotay V."/>
            <person name="Karimi K."/>
            <person name="Yasuoka Y."/>
            <person name="Dichmann D.S."/>
            <person name="Flajnik M.F."/>
            <person name="Houston D.W."/>
            <person name="Shendure J."/>
            <person name="DuPasquier L."/>
            <person name="Vize P.D."/>
            <person name="Zorn A.M."/>
            <person name="Ito M."/>
            <person name="Marcotte E.M."/>
            <person name="Wallingford J.B."/>
            <person name="Ito Y."/>
            <person name="Asashima M."/>
            <person name="Ueno N."/>
            <person name="Matsuda Y."/>
            <person name="Veenstra G.J."/>
            <person name="Fujiyama A."/>
            <person name="Harland R.M."/>
            <person name="Taira M."/>
            <person name="Rokhsar D.S."/>
        </authorList>
    </citation>
    <scope>NUCLEOTIDE SEQUENCE [LARGE SCALE GENOMIC DNA]</scope>
    <source>
        <strain evidence="16">J</strain>
    </source>
</reference>
<dbReference type="Pfam" id="PF13853">
    <property type="entry name" value="7tm_4"/>
    <property type="match status" value="1"/>
</dbReference>
<dbReference type="InterPro" id="IPR050939">
    <property type="entry name" value="Olfactory_GPCR1"/>
</dbReference>
<evidence type="ECO:0000256" key="4">
    <source>
        <dbReference type="ARBA" id="ARBA00022692"/>
    </source>
</evidence>
<feature type="transmembrane region" description="Helical" evidence="13">
    <location>
        <begin position="201"/>
        <end position="225"/>
    </location>
</feature>
<feature type="transmembrane region" description="Helical" evidence="13">
    <location>
        <begin position="60"/>
        <end position="78"/>
    </location>
</feature>
<sequence length="306" mass="33935">MNQTNETTVEEFVFLAFSSFHKLQIVLFFVIQLAYIGCIIGNILVIILVRVKPSLHSPMYFFISTLSALEICFASAVVPKLLANLVGADNTISFVGCFTQLLVSDSLGATECFLLAVMAFDRDLAINNPLHYKVIMTQNICFGLAALPWVLGFITVLIPTIYMAKSKFCGSNVINHFYCYLAPIKNLICSNQLTTILITNAAAVFTTIFPFILILGFYTHIVFAISKIKGTKSKQKVFSTCSSHLIVVSLIYFAGIFGYLAPKDGPYGSFFGLLYTVVTPILNPFIYTFRNKEVKAAVWKTSALHM</sequence>
<evidence type="ECO:0000256" key="13">
    <source>
        <dbReference type="SAM" id="Phobius"/>
    </source>
</evidence>
<dbReference type="OMA" id="YLHIMSH"/>
<dbReference type="PRINTS" id="PR00245">
    <property type="entry name" value="OLFACTORYR"/>
</dbReference>
<accession>A0A974C9S9</accession>
<keyword evidence="10" id="KW-0675">Receptor</keyword>
<dbReference type="PANTHER" id="PTHR24242:SF403">
    <property type="entry name" value="OLFACTORY RECEPTOR 5V1-LIKE"/>
    <property type="match status" value="1"/>
</dbReference>
<keyword evidence="4 13" id="KW-0812">Transmembrane</keyword>
<keyword evidence="9" id="KW-1015">Disulfide bond</keyword>
<dbReference type="GO" id="GO:0004984">
    <property type="term" value="F:olfactory receptor activity"/>
    <property type="evidence" value="ECO:0007669"/>
    <property type="project" value="InterPro"/>
</dbReference>
<keyword evidence="2" id="KW-1003">Cell membrane</keyword>
<evidence type="ECO:0000256" key="6">
    <source>
        <dbReference type="ARBA" id="ARBA00022989"/>
    </source>
</evidence>
<gene>
    <name evidence="15" type="ORF">XELAEV_18040260mg</name>
</gene>
<keyword evidence="8 13" id="KW-0472">Membrane</keyword>
<keyword evidence="12" id="KW-0807">Transducer</keyword>
<evidence type="ECO:0000259" key="14">
    <source>
        <dbReference type="PROSITE" id="PS50262"/>
    </source>
</evidence>
<evidence type="ECO:0000313" key="15">
    <source>
        <dbReference type="EMBL" id="OCT68952.1"/>
    </source>
</evidence>
<name>A0A974C9S9_XENLA</name>
<dbReference type="FunFam" id="1.20.1070.10:FF:000010">
    <property type="entry name" value="Olfactory receptor"/>
    <property type="match status" value="1"/>
</dbReference>
<dbReference type="PROSITE" id="PS50262">
    <property type="entry name" value="G_PROTEIN_RECEP_F1_2"/>
    <property type="match status" value="1"/>
</dbReference>
<dbReference type="InterPro" id="IPR017452">
    <property type="entry name" value="GPCR_Rhodpsn_7TM"/>
</dbReference>
<evidence type="ECO:0000256" key="9">
    <source>
        <dbReference type="ARBA" id="ARBA00023157"/>
    </source>
</evidence>
<dbReference type="PANTHER" id="PTHR24242">
    <property type="entry name" value="G-PROTEIN COUPLED RECEPTOR"/>
    <property type="match status" value="1"/>
</dbReference>
<dbReference type="Proteomes" id="UP000694892">
    <property type="component" value="Chromosome 8L"/>
</dbReference>